<dbReference type="RefSeq" id="YP_003359296.1">
    <property type="nucleotide sequence ID" value="NC_013703.1"/>
</dbReference>
<evidence type="ECO:0000313" key="1">
    <source>
        <dbReference type="EMBL" id="ACT46832.1"/>
    </source>
</evidence>
<keyword evidence="1" id="KW-0934">Plastid</keyword>
<dbReference type="GeneID" id="8715257"/>
<proteinExistence type="predicted"/>
<name>D2ISE0_9CRYP</name>
<sequence>MNHANFKTPQKKEILSLKLILHSHTKTPKPQTVSSLQTKFRKELITMTDFYSVIAITKCIQECKKNLNTSYQKFIAIKVRDKIFYYAKPSKKFSKSMLQDKKINFNIPSEALYNLEHCLTTTQRHAYLTNISYDLHAKKLTYALRKIYKILFQKIPAQYTKYLQ</sequence>
<accession>D2ISE0</accession>
<geneLocation type="plastid" evidence="1"/>
<dbReference type="AlphaFoldDB" id="D2ISE0"/>
<protein>
    <submittedName>
        <fullName evidence="1">Uncharacterized protein</fullName>
    </submittedName>
</protein>
<organism evidence="1">
    <name type="scientific">Cryptomonas paramaecium</name>
    <dbReference type="NCBI Taxonomy" id="2898"/>
    <lineage>
        <taxon>Eukaryota</taxon>
        <taxon>Cryptophyceae</taxon>
        <taxon>Cryptomonadales</taxon>
        <taxon>Cryptomonadaceae</taxon>
        <taxon>Cryptomonas</taxon>
    </lineage>
</organism>
<dbReference type="EMBL" id="GQ358203">
    <property type="protein sequence ID" value="ACT46832.1"/>
    <property type="molecule type" value="Genomic_DNA"/>
</dbReference>
<reference evidence="1" key="1">
    <citation type="journal article" date="2009" name="Genome Biol. Evol.">
        <title>The complete plastid genome sequence of the secondarily nonphotosynthetic alga Cryptomonas paramecium: reduction, compaction, and accelerated evolutionary rate.</title>
        <authorList>
            <person name="Donaher N."/>
            <person name="Tanifuji G."/>
            <person name="Onodera N.T."/>
            <person name="Malfatti S.A."/>
            <person name="Chain P.S."/>
            <person name="Hara Y."/>
            <person name="Archibald J.M."/>
        </authorList>
    </citation>
    <scope>NUCLEOTIDE SEQUENCE</scope>
    <source>
        <strain evidence="1">CCAP977/2a</strain>
    </source>
</reference>
<gene>
    <name evidence="1" type="primary">orf164</name>
    <name evidence="1" type="ORF">CRPAC_p080</name>
</gene>